<evidence type="ECO:0000313" key="3">
    <source>
        <dbReference type="Proteomes" id="UP000030108"/>
    </source>
</evidence>
<dbReference type="OrthoDB" id="3248986at2759"/>
<proteinExistence type="predicted"/>
<evidence type="ECO:0000256" key="1">
    <source>
        <dbReference type="SAM" id="MobiDB-lite"/>
    </source>
</evidence>
<feature type="region of interest" description="Disordered" evidence="1">
    <location>
        <begin position="41"/>
        <end position="115"/>
    </location>
</feature>
<feature type="non-terminal residue" evidence="2">
    <location>
        <position position="177"/>
    </location>
</feature>
<dbReference type="EMBL" id="JATN01000321">
    <property type="protein sequence ID" value="EUC58791.1"/>
    <property type="molecule type" value="Genomic_DNA"/>
</dbReference>
<sequence length="177" mass="20426">MRAHKAPVPAVEQGDKGDKLPQMTYLDSTFNDQCEHRFDQLLPGQSFPDLDVEEELLDPDLEDEDELEEDGLFDEFGFPHADDEPPGNEQPFRLPWENQLDNPDPNPEPEPDEDVDPAEYCAAFQEHRLIRNAYIDAVVQKVHHGATQRALTHQLKAAQRQLYDNPMFRQRILLGWP</sequence>
<dbReference type="AlphaFoldDB" id="A0A0A1UK67"/>
<comment type="caution">
    <text evidence="2">The sequence shown here is derived from an EMBL/GenBank/DDBJ whole genome shotgun (WGS) entry which is preliminary data.</text>
</comment>
<feature type="compositionally biased region" description="Acidic residues" evidence="1">
    <location>
        <begin position="50"/>
        <end position="73"/>
    </location>
</feature>
<organism evidence="2 3">
    <name type="scientific">Rhizoctonia solani AG-3 Rhs1AP</name>
    <dbReference type="NCBI Taxonomy" id="1086054"/>
    <lineage>
        <taxon>Eukaryota</taxon>
        <taxon>Fungi</taxon>
        <taxon>Dikarya</taxon>
        <taxon>Basidiomycota</taxon>
        <taxon>Agaricomycotina</taxon>
        <taxon>Agaricomycetes</taxon>
        <taxon>Cantharellales</taxon>
        <taxon>Ceratobasidiaceae</taxon>
        <taxon>Rhizoctonia</taxon>
    </lineage>
</organism>
<feature type="region of interest" description="Disordered" evidence="1">
    <location>
        <begin position="1"/>
        <end position="23"/>
    </location>
</feature>
<evidence type="ECO:0000313" key="2">
    <source>
        <dbReference type="EMBL" id="EUC58791.1"/>
    </source>
</evidence>
<name>A0A0A1UK67_9AGAM</name>
<gene>
    <name evidence="2" type="ORF">RSOL_278570</name>
</gene>
<accession>A0A0A1UK67</accession>
<reference evidence="3" key="1">
    <citation type="journal article" date="2014" name="Genome Announc.">
        <title>Draft genome sequence of the plant-pathogenic soil fungus Rhizoctonia solani anastomosis group 3 strain Rhs1AP.</title>
        <authorList>
            <person name="Cubeta M.A."/>
            <person name="Thomas E."/>
            <person name="Dean R.A."/>
            <person name="Jabaji S."/>
            <person name="Neate S.M."/>
            <person name="Tavantzis S."/>
            <person name="Toda T."/>
            <person name="Vilgalys R."/>
            <person name="Bharathan N."/>
            <person name="Fedorova-Abrams N."/>
            <person name="Pakala S.B."/>
            <person name="Pakala S.M."/>
            <person name="Zafar N."/>
            <person name="Joardar V."/>
            <person name="Losada L."/>
            <person name="Nierman W.C."/>
        </authorList>
    </citation>
    <scope>NUCLEOTIDE SEQUENCE [LARGE SCALE GENOMIC DNA]</scope>
    <source>
        <strain evidence="3">AG-3</strain>
    </source>
</reference>
<dbReference type="Proteomes" id="UP000030108">
    <property type="component" value="Unassembled WGS sequence"/>
</dbReference>
<protein>
    <submittedName>
        <fullName evidence="2">Uncharacterized protein</fullName>
    </submittedName>
</protein>